<gene>
    <name evidence="2" type="ORF">TSOC_014961</name>
</gene>
<dbReference type="GO" id="GO:0005524">
    <property type="term" value="F:ATP binding"/>
    <property type="evidence" value="ECO:0007669"/>
    <property type="project" value="InterPro"/>
</dbReference>
<dbReference type="PANTHER" id="PTHR45629">
    <property type="entry name" value="SNF2/RAD54 FAMILY MEMBER"/>
    <property type="match status" value="1"/>
</dbReference>
<dbReference type="InterPro" id="IPR038718">
    <property type="entry name" value="SNF2-like_sf"/>
</dbReference>
<keyword evidence="3" id="KW-1185">Reference proteome</keyword>
<dbReference type="AlphaFoldDB" id="A0A2J7ZG98"/>
<comment type="caution">
    <text evidence="2">The sequence shown here is derived from an EMBL/GenBank/DDBJ whole genome shotgun (WGS) entry which is preliminary data.</text>
</comment>
<evidence type="ECO:0000313" key="3">
    <source>
        <dbReference type="Proteomes" id="UP000236333"/>
    </source>
</evidence>
<dbReference type="GO" id="GO:0015616">
    <property type="term" value="F:DNA translocase activity"/>
    <property type="evidence" value="ECO:0007669"/>
    <property type="project" value="TreeGrafter"/>
</dbReference>
<dbReference type="Pfam" id="PF00176">
    <property type="entry name" value="SNF2-rel_dom"/>
    <property type="match status" value="1"/>
</dbReference>
<protein>
    <submittedName>
        <fullName evidence="2">DNA repair protein rhp54</fullName>
    </submittedName>
</protein>
<reference evidence="2 3" key="1">
    <citation type="journal article" date="2017" name="Mol. Biol. Evol.">
        <title>The 4-celled Tetrabaena socialis nuclear genome reveals the essential components for genetic control of cell number at the origin of multicellularity in the volvocine lineage.</title>
        <authorList>
            <person name="Featherston J."/>
            <person name="Arakaki Y."/>
            <person name="Hanschen E.R."/>
            <person name="Ferris P.J."/>
            <person name="Michod R.E."/>
            <person name="Olson B.J.S.C."/>
            <person name="Nozaki H."/>
            <person name="Durand P.M."/>
        </authorList>
    </citation>
    <scope>NUCLEOTIDE SEQUENCE [LARGE SCALE GENOMIC DNA]</scope>
    <source>
        <strain evidence="2 3">NIES-571</strain>
    </source>
</reference>
<dbReference type="Gene3D" id="3.40.50.300">
    <property type="entry name" value="P-loop containing nucleotide triphosphate hydrolases"/>
    <property type="match status" value="1"/>
</dbReference>
<dbReference type="SUPFAM" id="SSF52540">
    <property type="entry name" value="P-loop containing nucleoside triphosphate hydrolases"/>
    <property type="match status" value="1"/>
</dbReference>
<proteinExistence type="predicted"/>
<accession>A0A2J7ZG98</accession>
<dbReference type="Proteomes" id="UP000236333">
    <property type="component" value="Unassembled WGS sequence"/>
</dbReference>
<dbReference type="PANTHER" id="PTHR45629:SF7">
    <property type="entry name" value="DNA EXCISION REPAIR PROTEIN ERCC-6-RELATED"/>
    <property type="match status" value="1"/>
</dbReference>
<sequence>MRLLLSGTPIQNDLCEFYALLNVAVPGLLGEVAAFRRKYELPILRGQDADATDAEEAVGKERLAGLLELCGRFMLRRTCGIMKQYLPPKVEQVVFCRMSPLQAHLYDYFLASTPVLRALQGRAAARDKASAIAARKAAKGAGG</sequence>
<dbReference type="InterPro" id="IPR000330">
    <property type="entry name" value="SNF2_N"/>
</dbReference>
<feature type="domain" description="SNF2 N-terminal" evidence="1">
    <location>
        <begin position="2"/>
        <end position="129"/>
    </location>
</feature>
<organism evidence="2 3">
    <name type="scientific">Tetrabaena socialis</name>
    <dbReference type="NCBI Taxonomy" id="47790"/>
    <lineage>
        <taxon>Eukaryota</taxon>
        <taxon>Viridiplantae</taxon>
        <taxon>Chlorophyta</taxon>
        <taxon>core chlorophytes</taxon>
        <taxon>Chlorophyceae</taxon>
        <taxon>CS clade</taxon>
        <taxon>Chlamydomonadales</taxon>
        <taxon>Tetrabaenaceae</taxon>
        <taxon>Tetrabaena</taxon>
    </lineage>
</organism>
<dbReference type="Gene3D" id="3.40.50.10810">
    <property type="entry name" value="Tandem AAA-ATPase domain"/>
    <property type="match status" value="1"/>
</dbReference>
<evidence type="ECO:0000313" key="2">
    <source>
        <dbReference type="EMBL" id="PNG99267.1"/>
    </source>
</evidence>
<feature type="non-terminal residue" evidence="2">
    <location>
        <position position="143"/>
    </location>
</feature>
<dbReference type="GO" id="GO:0005634">
    <property type="term" value="C:nucleus"/>
    <property type="evidence" value="ECO:0007669"/>
    <property type="project" value="TreeGrafter"/>
</dbReference>
<evidence type="ECO:0000259" key="1">
    <source>
        <dbReference type="Pfam" id="PF00176"/>
    </source>
</evidence>
<dbReference type="InterPro" id="IPR027417">
    <property type="entry name" value="P-loop_NTPase"/>
</dbReference>
<dbReference type="OrthoDB" id="413460at2759"/>
<dbReference type="GO" id="GO:0045003">
    <property type="term" value="P:double-strand break repair via synthesis-dependent strand annealing"/>
    <property type="evidence" value="ECO:0007669"/>
    <property type="project" value="TreeGrafter"/>
</dbReference>
<dbReference type="GO" id="GO:0007131">
    <property type="term" value="P:reciprocal meiotic recombination"/>
    <property type="evidence" value="ECO:0007669"/>
    <property type="project" value="TreeGrafter"/>
</dbReference>
<dbReference type="EMBL" id="PGGS01003494">
    <property type="protein sequence ID" value="PNG99267.1"/>
    <property type="molecule type" value="Genomic_DNA"/>
</dbReference>
<dbReference type="InterPro" id="IPR050496">
    <property type="entry name" value="SNF2_RAD54_helicase_repair"/>
</dbReference>
<dbReference type="Gene3D" id="1.20.120.850">
    <property type="entry name" value="SWI2/SNF2 ATPases, N-terminal domain"/>
    <property type="match status" value="1"/>
</dbReference>
<name>A0A2J7ZG98_9CHLO</name>